<protein>
    <recommendedName>
        <fullName evidence="2">Protein FAM221A</fullName>
    </recommendedName>
</protein>
<dbReference type="VEuPathDB" id="ToxoDB:NCLIV_040100"/>
<sequence length="240" mass="26751">MEKRAPPDTSVGCCAETTTPASWSSTTECRGSDDGCQQDAFNKKNSGGKSGCRLAFPLPPLTLKGRWICEACDKTCIVIREECRCLCGHRLKEHTKGLSKSLSVDGPATFGCTNGKCKCRDFFYIVAEGAWILRCRCKHKHVEHDPLSFKCTRTSCSCNKFDSPWVCNCNHPWSKHKQAMEKPNRSADTLSQIGKEMAEDFMELSREVTNLDNLQRDPFGGSVPLVGYTQVHCSRQSARK</sequence>
<dbReference type="InParanoid" id="F0VBF1"/>
<dbReference type="EMBL" id="FR823385">
    <property type="protein sequence ID" value="CBZ50935.1"/>
    <property type="molecule type" value="Genomic_DNA"/>
</dbReference>
<evidence type="ECO:0000313" key="5">
    <source>
        <dbReference type="Proteomes" id="UP000007494"/>
    </source>
</evidence>
<accession>F0VBF1</accession>
<evidence type="ECO:0000256" key="2">
    <source>
        <dbReference type="ARBA" id="ARBA00039630"/>
    </source>
</evidence>
<dbReference type="PANTHER" id="PTHR31214">
    <property type="entry name" value="PROTEIN FAM221A-RELATED"/>
    <property type="match status" value="1"/>
</dbReference>
<name>F0VBF1_NEOCL</name>
<dbReference type="GeneID" id="13439921"/>
<reference evidence="3" key="1">
    <citation type="submission" date="2011-02" db="EMBL/GenBank/DDBJ databases">
        <authorList>
            <person name="Aslett M."/>
        </authorList>
    </citation>
    <scope>NUCLEOTIDE SEQUENCE</scope>
    <source>
        <strain evidence="3">Liverpool</strain>
    </source>
</reference>
<keyword evidence="5" id="KW-1185">Reference proteome</keyword>
<dbReference type="OMA" id="KGRWICE"/>
<gene>
    <name evidence="4" type="ORF">BN1204_040100</name>
    <name evidence="3" type="ORF">NCLIV_040100</name>
</gene>
<organism evidence="3 5">
    <name type="scientific">Neospora caninum (strain Liverpool)</name>
    <dbReference type="NCBI Taxonomy" id="572307"/>
    <lineage>
        <taxon>Eukaryota</taxon>
        <taxon>Sar</taxon>
        <taxon>Alveolata</taxon>
        <taxon>Apicomplexa</taxon>
        <taxon>Conoidasida</taxon>
        <taxon>Coccidia</taxon>
        <taxon>Eucoccidiorida</taxon>
        <taxon>Eimeriorina</taxon>
        <taxon>Sarcocystidae</taxon>
        <taxon>Neospora</taxon>
    </lineage>
</organism>
<dbReference type="Proteomes" id="UP000007494">
    <property type="component" value="Chromosome IX"/>
</dbReference>
<dbReference type="PANTHER" id="PTHR31214:SF2">
    <property type="entry name" value="PROTEIN FAM221A"/>
    <property type="match status" value="1"/>
</dbReference>
<reference evidence="4" key="4">
    <citation type="journal article" date="2015" name="PLoS ONE">
        <title>Comprehensive Evaluation of Toxoplasma gondii VEG and Neospora caninum LIV Genomes with Tachyzoite Stage Transcriptome and Proteome Defines Novel Transcript Features.</title>
        <authorList>
            <person name="Ramaprasad A."/>
            <person name="Mourier T."/>
            <person name="Naeem R."/>
            <person name="Malas T.B."/>
            <person name="Moussa E."/>
            <person name="Panigrahi A."/>
            <person name="Vermont S.J."/>
            <person name="Otto T.D."/>
            <person name="Wastling J."/>
            <person name="Pain A."/>
        </authorList>
    </citation>
    <scope>NUCLEOTIDE SEQUENCE</scope>
    <source>
        <strain evidence="4">Liverpool</strain>
    </source>
</reference>
<dbReference type="RefSeq" id="XP_003880968.1">
    <property type="nucleotide sequence ID" value="XM_003880919.1"/>
</dbReference>
<reference evidence="5" key="3">
    <citation type="journal article" date="2012" name="PLoS Pathog.">
        <title>Comparative genomics of the apicomplexan parasites Toxoplasma gondii and Neospora caninum: Coccidia differing in host range and transmission strategy.</title>
        <authorList>
            <person name="Reid A.J."/>
            <person name="Vermont S.J."/>
            <person name="Cotton J.A."/>
            <person name="Harris D."/>
            <person name="Hill-Cawthorne G.A."/>
            <person name="Konen-Waisman S."/>
            <person name="Latham S.M."/>
            <person name="Mourier T."/>
            <person name="Norton R."/>
            <person name="Quail M.A."/>
            <person name="Sanders M."/>
            <person name="Shanmugam D."/>
            <person name="Sohal A."/>
            <person name="Wasmuth J.D."/>
            <person name="Brunk B."/>
            <person name="Grigg M.E."/>
            <person name="Howard J.C."/>
            <person name="Parkinson J."/>
            <person name="Roos D.S."/>
            <person name="Trees A.J."/>
            <person name="Berriman M."/>
            <person name="Pain A."/>
            <person name="Wastling J.M."/>
        </authorList>
    </citation>
    <scope>NUCLEOTIDE SEQUENCE [LARGE SCALE GENOMIC DNA]</scope>
    <source>
        <strain evidence="5">Liverpool</strain>
    </source>
</reference>
<evidence type="ECO:0000313" key="4">
    <source>
        <dbReference type="EMBL" id="CEL68236.1"/>
    </source>
</evidence>
<proteinExistence type="inferred from homology"/>
<dbReference type="Pfam" id="PF14753">
    <property type="entry name" value="FAM221"/>
    <property type="match status" value="1"/>
</dbReference>
<dbReference type="InterPro" id="IPR026755">
    <property type="entry name" value="Fam221a/b"/>
</dbReference>
<dbReference type="AlphaFoldDB" id="F0VBF1"/>
<evidence type="ECO:0000256" key="1">
    <source>
        <dbReference type="ARBA" id="ARBA00011026"/>
    </source>
</evidence>
<dbReference type="eggNOG" id="ENOG502S3JT">
    <property type="taxonomic scope" value="Eukaryota"/>
</dbReference>
<dbReference type="OrthoDB" id="330199at2759"/>
<dbReference type="EMBL" id="LN714484">
    <property type="protein sequence ID" value="CEL68236.1"/>
    <property type="molecule type" value="Genomic_DNA"/>
</dbReference>
<comment type="similarity">
    <text evidence="1">Belongs to the FAM221 family.</text>
</comment>
<evidence type="ECO:0000313" key="3">
    <source>
        <dbReference type="EMBL" id="CBZ50935.1"/>
    </source>
</evidence>
<reference evidence="3" key="2">
    <citation type="submission" date="2011-03" db="EMBL/GenBank/DDBJ databases">
        <title>Comparative genomics and transcriptomics of Neospora caninum and Toxoplasma gondii.</title>
        <authorList>
            <person name="Reid A.J."/>
            <person name="Sohal A."/>
            <person name="Harris D."/>
            <person name="Quail M."/>
            <person name="Sanders M."/>
            <person name="Berriman M."/>
            <person name="Wastling J.M."/>
            <person name="Pain A."/>
        </authorList>
    </citation>
    <scope>NUCLEOTIDE SEQUENCE</scope>
    <source>
        <strain evidence="3">Liverpool</strain>
    </source>
</reference>